<protein>
    <submittedName>
        <fullName evidence="3">SVM family protein</fullName>
    </submittedName>
</protein>
<evidence type="ECO:0000259" key="2">
    <source>
        <dbReference type="Pfam" id="PF12113"/>
    </source>
</evidence>
<keyword evidence="1" id="KW-1133">Transmembrane helix</keyword>
<proteinExistence type="predicted"/>
<keyword evidence="1" id="KW-0472">Membrane</keyword>
<reference evidence="3" key="1">
    <citation type="submission" date="2021-04" db="EMBL/GenBank/DDBJ databases">
        <title>Draft genome sequence of StrPh-CL8, a phytoplasma strain causing strawberry phyllody in Chile.</title>
        <authorList>
            <person name="Cui W."/>
            <person name="Zamorano A."/>
            <person name="Fiore N."/>
        </authorList>
    </citation>
    <scope>NUCLEOTIDE SEQUENCE [LARGE SCALE GENOMIC DNA]</scope>
    <source>
        <strain evidence="3">StrPh-Cl</strain>
    </source>
</reference>
<evidence type="ECO:0000256" key="1">
    <source>
        <dbReference type="SAM" id="Phobius"/>
    </source>
</evidence>
<dbReference type="RefSeq" id="WP_212332161.1">
    <property type="nucleotide sequence ID" value="NZ_JAGVRH010000018.1"/>
</dbReference>
<sequence>MFKSKNQFKIIYLYLICFIGILFIFNNHQVMAMNNQNNILNEEYLIHNEITIKNKINQLFSQSKNLSNKISHCNKLDLNTMNLKKQLKVLDVQILNLYKQLGIYNILNDINKKIWDLSHKRQQLIIKINSSNKEQLDIENYEKIIIKIIKLQDQYKKLIPELNIKL</sequence>
<accession>A0ABS5K3X7</accession>
<name>A0ABS5K3X7_9MOLU</name>
<keyword evidence="1" id="KW-0812">Transmembrane</keyword>
<comment type="caution">
    <text evidence="3">The sequence shown here is derived from an EMBL/GenBank/DDBJ whole genome shotgun (WGS) entry which is preliminary data.</text>
</comment>
<feature type="domain" description="Sequence-variable mosaic (SVM) signal sequence" evidence="2">
    <location>
        <begin position="1"/>
        <end position="33"/>
    </location>
</feature>
<dbReference type="EMBL" id="JAGVRH010000018">
    <property type="protein sequence ID" value="MBS2126603.1"/>
    <property type="molecule type" value="Genomic_DNA"/>
</dbReference>
<dbReference type="Pfam" id="PF12113">
    <property type="entry name" value="SVM_signal"/>
    <property type="match status" value="1"/>
</dbReference>
<evidence type="ECO:0000313" key="4">
    <source>
        <dbReference type="Proteomes" id="UP000811481"/>
    </source>
</evidence>
<gene>
    <name evidence="3" type="ORF">J8J04_02825</name>
</gene>
<organism evidence="3 4">
    <name type="scientific">'Fragaria x ananassa' phyllody phytoplasma</name>
    <dbReference type="NCBI Taxonomy" id="2358428"/>
    <lineage>
        <taxon>Bacteria</taxon>
        <taxon>Bacillati</taxon>
        <taxon>Mycoplasmatota</taxon>
        <taxon>Mollicutes</taxon>
        <taxon>Acholeplasmatales</taxon>
        <taxon>Acholeplasmataceae</taxon>
        <taxon>Candidatus Phytoplasma</taxon>
        <taxon>16SrXIII (Mexican periwinkle virescence group)</taxon>
    </lineage>
</organism>
<evidence type="ECO:0000313" key="3">
    <source>
        <dbReference type="EMBL" id="MBS2126603.1"/>
    </source>
</evidence>
<dbReference type="Proteomes" id="UP000811481">
    <property type="component" value="Unassembled WGS sequence"/>
</dbReference>
<feature type="transmembrane region" description="Helical" evidence="1">
    <location>
        <begin position="12"/>
        <end position="31"/>
    </location>
</feature>
<keyword evidence="4" id="KW-1185">Reference proteome</keyword>
<dbReference type="InterPro" id="IPR021970">
    <property type="entry name" value="SVM_signal"/>
</dbReference>